<reference evidence="2" key="1">
    <citation type="submission" date="2022-05" db="EMBL/GenBank/DDBJ databases">
        <title>Expanded diversity of anoxic marine methylotrophy in a Black Sea sulfate reducing microorganism.</title>
        <authorList>
            <person name="Fischer P.Q."/>
            <person name="Stams A.J.M."/>
            <person name="Villanueva L."/>
            <person name="Sousa D.Z."/>
        </authorList>
    </citation>
    <scope>NUCLEOTIDE SEQUENCE</scope>
    <source>
        <strain evidence="2">P130</strain>
    </source>
</reference>
<protein>
    <recommendedName>
        <fullName evidence="4">LysM domain-containing protein</fullName>
    </recommendedName>
</protein>
<dbReference type="EMBL" id="JAMJEV010000003">
    <property type="protein sequence ID" value="MDO0822123.1"/>
    <property type="molecule type" value="Genomic_DNA"/>
</dbReference>
<evidence type="ECO:0000256" key="1">
    <source>
        <dbReference type="SAM" id="MobiDB-lite"/>
    </source>
</evidence>
<accession>A0ABT8QPV2</accession>
<feature type="region of interest" description="Disordered" evidence="1">
    <location>
        <begin position="1"/>
        <end position="23"/>
    </location>
</feature>
<gene>
    <name evidence="2" type="ORF">M8H41_04545</name>
</gene>
<sequence>MARANNTSLSELIAANPDLDSQS</sequence>
<organism evidence="2 3">
    <name type="scientific">Desulfosporosinus nitroreducens</name>
    <dbReference type="NCBI Taxonomy" id="2018668"/>
    <lineage>
        <taxon>Bacteria</taxon>
        <taxon>Bacillati</taxon>
        <taxon>Bacillota</taxon>
        <taxon>Clostridia</taxon>
        <taxon>Eubacteriales</taxon>
        <taxon>Desulfitobacteriaceae</taxon>
        <taxon>Desulfosporosinus</taxon>
    </lineage>
</organism>
<feature type="compositionally biased region" description="Polar residues" evidence="1">
    <location>
        <begin position="1"/>
        <end position="10"/>
    </location>
</feature>
<evidence type="ECO:0000313" key="2">
    <source>
        <dbReference type="EMBL" id="MDO0822123.1"/>
    </source>
</evidence>
<keyword evidence="3" id="KW-1185">Reference proteome</keyword>
<name>A0ABT8QPV2_9FIRM</name>
<dbReference type="Proteomes" id="UP001176021">
    <property type="component" value="Unassembled WGS sequence"/>
</dbReference>
<evidence type="ECO:0008006" key="4">
    <source>
        <dbReference type="Google" id="ProtNLM"/>
    </source>
</evidence>
<proteinExistence type="predicted"/>
<evidence type="ECO:0000313" key="3">
    <source>
        <dbReference type="Proteomes" id="UP001176021"/>
    </source>
</evidence>
<comment type="caution">
    <text evidence="2">The sequence shown here is derived from an EMBL/GenBank/DDBJ whole genome shotgun (WGS) entry which is preliminary data.</text>
</comment>